<dbReference type="EMBL" id="JAGGMS010000001">
    <property type="protein sequence ID" value="MBP2187090.1"/>
    <property type="molecule type" value="Genomic_DNA"/>
</dbReference>
<dbReference type="RefSeq" id="WP_209670586.1">
    <property type="nucleotide sequence ID" value="NZ_JAGGMS010000001.1"/>
</dbReference>
<accession>A0ABS4Q5X0</accession>
<dbReference type="PROSITE" id="PS51257">
    <property type="entry name" value="PROKAR_LIPOPROTEIN"/>
    <property type="match status" value="1"/>
</dbReference>
<protein>
    <submittedName>
        <fullName evidence="1">Uncharacterized protein</fullName>
    </submittedName>
</protein>
<name>A0ABS4Q5X0_9PSEU</name>
<evidence type="ECO:0000313" key="1">
    <source>
        <dbReference type="EMBL" id="MBP2187090.1"/>
    </source>
</evidence>
<sequence length="99" mass="10547">MKTFYLNGNPGTTLSCAAAGRDMRARRGTGMSWAAQHLTLAAAVERQFRGRRAAEFAAEAGVGNVIPMPLPTYVLPTVAARGVKQIQLCVPPPLLERGP</sequence>
<reference evidence="1 2" key="1">
    <citation type="submission" date="2021-03" db="EMBL/GenBank/DDBJ databases">
        <title>Sequencing the genomes of 1000 actinobacteria strains.</title>
        <authorList>
            <person name="Klenk H.-P."/>
        </authorList>
    </citation>
    <scope>NUCLEOTIDE SEQUENCE [LARGE SCALE GENOMIC DNA]</scope>
    <source>
        <strain evidence="1 2">DSM 45510</strain>
    </source>
</reference>
<dbReference type="Proteomes" id="UP000741013">
    <property type="component" value="Unassembled WGS sequence"/>
</dbReference>
<keyword evidence="2" id="KW-1185">Reference proteome</keyword>
<comment type="caution">
    <text evidence="1">The sequence shown here is derived from an EMBL/GenBank/DDBJ whole genome shotgun (WGS) entry which is preliminary data.</text>
</comment>
<organism evidence="1 2">
    <name type="scientific">Amycolatopsis magusensis</name>
    <dbReference type="NCBI Taxonomy" id="882444"/>
    <lineage>
        <taxon>Bacteria</taxon>
        <taxon>Bacillati</taxon>
        <taxon>Actinomycetota</taxon>
        <taxon>Actinomycetes</taxon>
        <taxon>Pseudonocardiales</taxon>
        <taxon>Pseudonocardiaceae</taxon>
        <taxon>Amycolatopsis</taxon>
    </lineage>
</organism>
<evidence type="ECO:0000313" key="2">
    <source>
        <dbReference type="Proteomes" id="UP000741013"/>
    </source>
</evidence>
<gene>
    <name evidence="1" type="ORF">JOM49_008616</name>
</gene>
<proteinExistence type="predicted"/>